<proteinExistence type="predicted"/>
<feature type="transmembrane region" description="Helical" evidence="5">
    <location>
        <begin position="203"/>
        <end position="224"/>
    </location>
</feature>
<dbReference type="EMBL" id="LLZZ01000174">
    <property type="protein sequence ID" value="KTA96081.1"/>
    <property type="molecule type" value="Genomic_DNA"/>
</dbReference>
<keyword evidence="4 5" id="KW-0472">Membrane</keyword>
<keyword evidence="3 5" id="KW-1133">Transmembrane helix</keyword>
<evidence type="ECO:0000313" key="8">
    <source>
        <dbReference type="EMBL" id="KTA96081.1"/>
    </source>
</evidence>
<dbReference type="GO" id="GO:0016020">
    <property type="term" value="C:membrane"/>
    <property type="evidence" value="ECO:0007669"/>
    <property type="project" value="UniProtKB-SubCell"/>
</dbReference>
<dbReference type="PANTHER" id="PTHR47804">
    <property type="entry name" value="60S RIBOSOMAL PROTEIN L19"/>
    <property type="match status" value="1"/>
</dbReference>
<feature type="transmembrane region" description="Helical" evidence="5">
    <location>
        <begin position="150"/>
        <end position="169"/>
    </location>
</feature>
<dbReference type="Pfam" id="PF10337">
    <property type="entry name" value="ArAE_2_N"/>
    <property type="match status" value="1"/>
</dbReference>
<feature type="transmembrane region" description="Helical" evidence="5">
    <location>
        <begin position="693"/>
        <end position="710"/>
    </location>
</feature>
<dbReference type="Proteomes" id="UP000054886">
    <property type="component" value="Unassembled WGS sequence"/>
</dbReference>
<feature type="transmembrane region" description="Helical" evidence="5">
    <location>
        <begin position="768"/>
        <end position="790"/>
    </location>
</feature>
<dbReference type="VEuPathDB" id="FungiDB:B1J91_C05445g"/>
<protein>
    <submittedName>
        <fullName evidence="8">Protein BRE4</fullName>
    </submittedName>
</protein>
<sequence length="1112" mass="128228">MSGFQRQKEKSSFLHLNDLSQASPFYQSSTVNLKEQANKYTSPLGPRSLASSPQRSLSSFSQVRLDNLVKEKQWDEIEDFLLEELRDGYFDAMFAKPEPDFRSDPTNEDNRITENNTNVPKRLTSQIHTTVKNDIHVLSTRFLEDASHNVISILKFSITFFVAFIICAIHPSGSWLGHRYRYFLPIAAVIHHPVRNVGIQLEISILSISGAAFGLGWASLAWYVSTATHPVASHQGAILFQSLFMALLFSTFVRELYRRLNYFFNSFSVAIIFTHTVQLVNNKHDLHWKLYWDFGLSYLFGILLSCFICAVVFPQTGNSSLVREYRKSLFACRDFLVSLIDKENVANVDRKDKHQKNMIQQLNVGLAQEYREISAQISFSKYDRIKLKTLRNSLTALVSPLRVIPVNSELLDEAYLTKLYDALEKSALSKGQSLANSQANTGASTPLGKHFASGSMTKLSNRILKGDFSQKDIYLSILRSSFSKDIFSLLIEMITVLESLANILDMVNRNKNENIEKTLTELNARLKHRIYKLDMCYRNFTSSSYFGPDILKDTACVDCFLFLRYIRNSAKGLVTVIDDCEKLLEDVHWRLLLPNYPLDRALTRLSKQCELDEGAGNVLHYFETKKDVDEIFERLYNAYTSRHKYNKDEKNEKLGATIRAMDHTDFNFHSTKNKWRYNLWRFTTILSGTEMKWSIKVVFIMVFLCIPAWLPESYHWYQEFQCWWCPMIFYLLVHRRYSGSWSSPVRRVGYALLGIFWGWAANQARHFSSPYVICTFAAILVVPISLNFLVYKNTKSSMTSLLCFAVICLEPYSKGDDNHNTSKIWKNTWITGLALLIGISLSIPINWVVWSFKARVELRISMSSLLAHLSQSYQTVSDRYLYRDANDEPTDLALALAHIREVRLTQSITAIRELLDKASVEPKFISNFSTVKYNSLINSCSFLLEKIIEARISGTYFEIWEQDNDKEVSRALMSLRRDSVASVVFVFYILSNCFRSKNKIPRYLPNPILSRKKLYDMIAKFEAIGKMKATGENKFNQAKGINYNDDTLEKMMFKKHLQVDSSANSSNQYIDYEQYHWTEVHGIAFARAYTDVAEAVHDVVKRCKDILGEEFY</sequence>
<dbReference type="InterPro" id="IPR018820">
    <property type="entry name" value="BRE4-related_DUF2421"/>
</dbReference>
<feature type="transmembrane region" description="Helical" evidence="5">
    <location>
        <begin position="236"/>
        <end position="253"/>
    </location>
</feature>
<comment type="subcellular location">
    <subcellularLocation>
        <location evidence="1">Membrane</location>
        <topology evidence="1">Multi-pass membrane protein</topology>
    </subcellularLocation>
</comment>
<evidence type="ECO:0000256" key="4">
    <source>
        <dbReference type="ARBA" id="ARBA00023136"/>
    </source>
</evidence>
<dbReference type="PRINTS" id="PR02047">
    <property type="entry name" value="BREFELDNASP4"/>
</dbReference>
<feature type="transmembrane region" description="Helical" evidence="5">
    <location>
        <begin position="833"/>
        <end position="852"/>
    </location>
</feature>
<comment type="caution">
    <text evidence="8">The sequence shown here is derived from an EMBL/GenBank/DDBJ whole genome shotgun (WGS) entry which is preliminary data.</text>
</comment>
<accession>A0A0W0CQ91</accession>
<feature type="transmembrane region" description="Helical" evidence="5">
    <location>
        <begin position="290"/>
        <end position="313"/>
    </location>
</feature>
<feature type="transmembrane region" description="Helical" evidence="5">
    <location>
        <begin position="260"/>
        <end position="278"/>
    </location>
</feature>
<dbReference type="VEuPathDB" id="FungiDB:GVI51_C05203"/>
<evidence type="ECO:0000259" key="7">
    <source>
        <dbReference type="Pfam" id="PF10337"/>
    </source>
</evidence>
<dbReference type="PANTHER" id="PTHR47804:SF3">
    <property type="entry name" value="PROTEIN BRE4"/>
    <property type="match status" value="1"/>
</dbReference>
<evidence type="ECO:0000256" key="3">
    <source>
        <dbReference type="ARBA" id="ARBA00022989"/>
    </source>
</evidence>
<dbReference type="OMA" id="FWGWAAN"/>
<feature type="domain" description="DUF2421" evidence="6">
    <location>
        <begin position="854"/>
        <end position="1111"/>
    </location>
</feature>
<evidence type="ECO:0000313" key="9">
    <source>
        <dbReference type="Proteomes" id="UP000054886"/>
    </source>
</evidence>
<dbReference type="VEuPathDB" id="FungiDB:CAGL0C05445g"/>
<dbReference type="VEuPathDB" id="FungiDB:GWK60_C04939"/>
<name>A0A0W0CQ91_CANGB</name>
<organism evidence="8 9">
    <name type="scientific">Candida glabrata</name>
    <name type="common">Yeast</name>
    <name type="synonym">Torulopsis glabrata</name>
    <dbReference type="NCBI Taxonomy" id="5478"/>
    <lineage>
        <taxon>Eukaryota</taxon>
        <taxon>Fungi</taxon>
        <taxon>Dikarya</taxon>
        <taxon>Ascomycota</taxon>
        <taxon>Saccharomycotina</taxon>
        <taxon>Saccharomycetes</taxon>
        <taxon>Saccharomycetales</taxon>
        <taxon>Saccharomycetaceae</taxon>
        <taxon>Nakaseomyces</taxon>
    </lineage>
</organism>
<evidence type="ECO:0000256" key="2">
    <source>
        <dbReference type="ARBA" id="ARBA00022692"/>
    </source>
</evidence>
<dbReference type="InterPro" id="IPR052430">
    <property type="entry name" value="IVT-Associated"/>
</dbReference>
<dbReference type="PhylomeDB" id="A0A0W0CQ91"/>
<evidence type="ECO:0000259" key="6">
    <source>
        <dbReference type="Pfam" id="PF10334"/>
    </source>
</evidence>
<dbReference type="InterPro" id="IPR018823">
    <property type="entry name" value="ArAE_2_N"/>
</dbReference>
<gene>
    <name evidence="8" type="ORF">AO440_000594</name>
</gene>
<feature type="domain" description="Putative ER transporter 6TM N-terminal" evidence="7">
    <location>
        <begin position="148"/>
        <end position="232"/>
    </location>
</feature>
<evidence type="ECO:0000256" key="1">
    <source>
        <dbReference type="ARBA" id="ARBA00004141"/>
    </source>
</evidence>
<evidence type="ECO:0000256" key="5">
    <source>
        <dbReference type="SAM" id="Phobius"/>
    </source>
</evidence>
<reference evidence="8 9" key="1">
    <citation type="submission" date="2015-10" db="EMBL/GenBank/DDBJ databases">
        <title>Draft genomes sequences of Candida glabrata isolates 1A, 1B, 2A, 2B, 3A and 3B.</title>
        <authorList>
            <person name="Haavelsrud O.E."/>
            <person name="Gaustad P."/>
        </authorList>
    </citation>
    <scope>NUCLEOTIDE SEQUENCE [LARGE SCALE GENOMIC DNA]</scope>
    <source>
        <strain evidence="8">910700640</strain>
    </source>
</reference>
<dbReference type="Pfam" id="PF10334">
    <property type="entry name" value="BRE4"/>
    <property type="match status" value="1"/>
</dbReference>
<keyword evidence="2 5" id="KW-0812">Transmembrane</keyword>
<dbReference type="GO" id="GO:0006897">
    <property type="term" value="P:endocytosis"/>
    <property type="evidence" value="ECO:0007669"/>
    <property type="project" value="EnsemblFungi"/>
</dbReference>
<dbReference type="AlphaFoldDB" id="A0A0W0CQ91"/>
<dbReference type="InterPro" id="IPR023244">
    <property type="entry name" value="Brefeldin_A-sensitivity_4"/>
</dbReference>